<dbReference type="EMBL" id="JAAVMX010000002">
    <property type="protein sequence ID" value="KAF4512232.1"/>
    <property type="molecule type" value="Genomic_DNA"/>
</dbReference>
<sequence>MPVPPRQNRSRNGNWIISNGGNVFYRADSLARDGSAAQQSSPTLPAPLIGPRRTRPHAIHIVTYPPGYVPRELRPKPASKSRKAVDSLRSGSKKPGHAQDQSSADVGENEGTGANGPRKSHVRQSTVLGKLLASFSPSARVPLAPQMPIQPSVGGQSQLRQRPLRQNPLDPQNRYSLPLPQALTALSALRFQDDDGAASPLDASLVRPTSATARSVTTRSMTTRSVTADDGAAVSSPPYSAFAHAHAMAGGAYHLGGVAAHGNRNSNRNSLMSVRSAKSAVGSLVAEVPKPVASGSGVTCSILMAEPNVFLSGFDHDHETHRESSSGGTALLRGKLHLCVSKNIKIKAVQLKLIGRARTEWPEGIPPLKQDVVEEESLRTQVLTFFNAINDGWETEYGNQCTYKLRAASASSSSTTLSTLPRVNSLKPMPASNRAGLTPKELKRLSLQSVQSRSFGKSDSAVAVSTQAKGFKVFYPGTYDYSFELPIDHHQLETTKLHYGSVRWELHATVDRAGAFKPNLHGMKEVSIVRLPDQMSLETTEPISISRQWEDQLHYDIVISGKSFPIGSKIPIAFKLTPLAKVQVHKLKVYVTETIEYWTNDKRVTRKDPGRKILLLEKSAGKPLDSHWASSDMTTIRGGEPSVAERRDARQVAQLRRVIEASRTHGSPELLPEPSANLLGDLDLGLESMWGSTEIEANVQIPTCETMAKNKDLRLHADCSWKNVNVFHWIKIVMRISRADPDDPTGTKRRHFEISIDSPFTVLNCRATQANTNLPAYSGPVSQPSPFQAACGCPDAASVATSISPSSSTGTLPGAEPMNHVLPLPPQAAHLHSPTTAGAAPGLQSPNASAEGPGAHEDARPIHLLRAPSFDPPAFYADTAPPPAIVVENTDAVMMPAILTPPPQYDSVVGTPSVDGLADYFSRLADHGFPDDQDSNSESEELPSGILHRTGRVSVSHPRAPGARMPSRSMELPAHR</sequence>
<dbReference type="PANTHER" id="PTHR11188">
    <property type="entry name" value="ARRESTIN DOMAIN CONTAINING PROTEIN"/>
    <property type="match status" value="1"/>
</dbReference>
<dbReference type="GO" id="GO:0031625">
    <property type="term" value="F:ubiquitin protein ligase binding"/>
    <property type="evidence" value="ECO:0007669"/>
    <property type="project" value="TreeGrafter"/>
</dbReference>
<dbReference type="InterPro" id="IPR011022">
    <property type="entry name" value="Arrestin_C-like"/>
</dbReference>
<evidence type="ECO:0000256" key="1">
    <source>
        <dbReference type="SAM" id="MobiDB-lite"/>
    </source>
</evidence>
<feature type="region of interest" description="Disordered" evidence="1">
    <location>
        <begin position="831"/>
        <end position="856"/>
    </location>
</feature>
<feature type="region of interest" description="Disordered" evidence="1">
    <location>
        <begin position="67"/>
        <end position="124"/>
    </location>
</feature>
<feature type="compositionally biased region" description="Acidic residues" evidence="1">
    <location>
        <begin position="931"/>
        <end position="941"/>
    </location>
</feature>
<feature type="domain" description="Arrestin C-terminal-like" evidence="2">
    <location>
        <begin position="549"/>
        <end position="767"/>
    </location>
</feature>
<comment type="caution">
    <text evidence="3">The sequence shown here is derived from an EMBL/GenBank/DDBJ whole genome shotgun (WGS) entry which is preliminary data.</text>
</comment>
<dbReference type="InterPro" id="IPR014752">
    <property type="entry name" value="Arrestin-like_C"/>
</dbReference>
<feature type="region of interest" description="Disordered" evidence="1">
    <location>
        <begin position="211"/>
        <end position="234"/>
    </location>
</feature>
<evidence type="ECO:0000313" key="3">
    <source>
        <dbReference type="EMBL" id="KAF4512232.1"/>
    </source>
</evidence>
<feature type="compositionally biased region" description="Low complexity" evidence="1">
    <location>
        <begin position="211"/>
        <end position="228"/>
    </location>
</feature>
<dbReference type="PANTHER" id="PTHR11188:SF174">
    <property type="entry name" value="ARRESTIN-RELATED TRAFFICKING ADAPTER 10-RELATED"/>
    <property type="match status" value="1"/>
</dbReference>
<organism evidence="3 4">
    <name type="scientific">Ophiocordyceps sinensis</name>
    <dbReference type="NCBI Taxonomy" id="72228"/>
    <lineage>
        <taxon>Eukaryota</taxon>
        <taxon>Fungi</taxon>
        <taxon>Dikarya</taxon>
        <taxon>Ascomycota</taxon>
        <taxon>Pezizomycotina</taxon>
        <taxon>Sordariomycetes</taxon>
        <taxon>Hypocreomycetidae</taxon>
        <taxon>Hypocreales</taxon>
        <taxon>Ophiocordycipitaceae</taxon>
        <taxon>Ophiocordyceps</taxon>
    </lineage>
</organism>
<accession>A0A8H4PXB9</accession>
<gene>
    <name evidence="3" type="ORF">G6O67_001399</name>
</gene>
<dbReference type="GO" id="GO:0005829">
    <property type="term" value="C:cytosol"/>
    <property type="evidence" value="ECO:0007669"/>
    <property type="project" value="TreeGrafter"/>
</dbReference>
<name>A0A8H4PXB9_9HYPO</name>
<evidence type="ECO:0000259" key="2">
    <source>
        <dbReference type="SMART" id="SM01017"/>
    </source>
</evidence>
<dbReference type="Pfam" id="PF02752">
    <property type="entry name" value="Arrestin_C"/>
    <property type="match status" value="1"/>
</dbReference>
<dbReference type="AlphaFoldDB" id="A0A8H4PXB9"/>
<protein>
    <recommendedName>
        <fullName evidence="2">Arrestin C-terminal-like domain-containing protein</fullName>
    </recommendedName>
</protein>
<dbReference type="SMART" id="SM01017">
    <property type="entry name" value="Arrestin_C"/>
    <property type="match status" value="1"/>
</dbReference>
<evidence type="ECO:0000313" key="4">
    <source>
        <dbReference type="Proteomes" id="UP000557566"/>
    </source>
</evidence>
<dbReference type="GO" id="GO:0030674">
    <property type="term" value="F:protein-macromolecule adaptor activity"/>
    <property type="evidence" value="ECO:0007669"/>
    <property type="project" value="TreeGrafter"/>
</dbReference>
<feature type="region of interest" description="Disordered" evidence="1">
    <location>
        <begin position="33"/>
        <end position="54"/>
    </location>
</feature>
<dbReference type="Proteomes" id="UP000557566">
    <property type="component" value="Unassembled WGS sequence"/>
</dbReference>
<proteinExistence type="predicted"/>
<dbReference type="InterPro" id="IPR050357">
    <property type="entry name" value="Arrestin_domain-protein"/>
</dbReference>
<dbReference type="GO" id="GO:0070086">
    <property type="term" value="P:ubiquitin-dependent endocytosis"/>
    <property type="evidence" value="ECO:0007669"/>
    <property type="project" value="TreeGrafter"/>
</dbReference>
<keyword evidence="4" id="KW-1185">Reference proteome</keyword>
<dbReference type="OrthoDB" id="2238745at2759"/>
<dbReference type="Gene3D" id="2.60.40.640">
    <property type="match status" value="1"/>
</dbReference>
<reference evidence="3 4" key="1">
    <citation type="journal article" date="2020" name="Genome Biol. Evol.">
        <title>A new high-quality draft genome assembly of the Chinese cordyceps Ophiocordyceps sinensis.</title>
        <authorList>
            <person name="Shu R."/>
            <person name="Zhang J."/>
            <person name="Meng Q."/>
            <person name="Zhang H."/>
            <person name="Zhou G."/>
            <person name="Li M."/>
            <person name="Wu P."/>
            <person name="Zhao Y."/>
            <person name="Chen C."/>
            <person name="Qin Q."/>
        </authorList>
    </citation>
    <scope>NUCLEOTIDE SEQUENCE [LARGE SCALE GENOMIC DNA]</scope>
    <source>
        <strain evidence="3 4">IOZ07</strain>
    </source>
</reference>
<feature type="region of interest" description="Disordered" evidence="1">
    <location>
        <begin position="926"/>
        <end position="976"/>
    </location>
</feature>
<feature type="region of interest" description="Disordered" evidence="1">
    <location>
        <begin position="626"/>
        <end position="647"/>
    </location>
</feature>